<dbReference type="GO" id="GO:0005886">
    <property type="term" value="C:plasma membrane"/>
    <property type="evidence" value="ECO:0007669"/>
    <property type="project" value="UniProtKB-SubCell"/>
</dbReference>
<evidence type="ECO:0000256" key="9">
    <source>
        <dbReference type="RuleBase" id="RU363032"/>
    </source>
</evidence>
<evidence type="ECO:0000256" key="3">
    <source>
        <dbReference type="ARBA" id="ARBA00022448"/>
    </source>
</evidence>
<dbReference type="SUPFAM" id="SSF161098">
    <property type="entry name" value="MetI-like"/>
    <property type="match status" value="1"/>
</dbReference>
<gene>
    <name evidence="12" type="ORF">B5V02_09605</name>
</gene>
<keyword evidence="3 9" id="KW-0813">Transport</keyword>
<dbReference type="OrthoDB" id="9799271at2"/>
<dbReference type="EMBL" id="MZXV01000019">
    <property type="protein sequence ID" value="PZV38599.1"/>
    <property type="molecule type" value="Genomic_DNA"/>
</dbReference>
<dbReference type="Proteomes" id="UP000248616">
    <property type="component" value="Unassembled WGS sequence"/>
</dbReference>
<feature type="transmembrane region" description="Helical" evidence="9">
    <location>
        <begin position="246"/>
        <end position="268"/>
    </location>
</feature>
<comment type="caution">
    <text evidence="12">The sequence shown here is derived from an EMBL/GenBank/DDBJ whole genome shotgun (WGS) entry which is preliminary data.</text>
</comment>
<dbReference type="CDD" id="cd06261">
    <property type="entry name" value="TM_PBP2"/>
    <property type="match status" value="1"/>
</dbReference>
<keyword evidence="5 9" id="KW-0812">Transmembrane</keyword>
<evidence type="ECO:0000256" key="4">
    <source>
        <dbReference type="ARBA" id="ARBA00022475"/>
    </source>
</evidence>
<evidence type="ECO:0000259" key="11">
    <source>
        <dbReference type="PROSITE" id="PS50928"/>
    </source>
</evidence>
<proteinExistence type="inferred from homology"/>
<dbReference type="GO" id="GO:0042918">
    <property type="term" value="P:alkanesulfonate transmembrane transport"/>
    <property type="evidence" value="ECO:0007669"/>
    <property type="project" value="UniProtKB-ARBA"/>
</dbReference>
<evidence type="ECO:0000256" key="5">
    <source>
        <dbReference type="ARBA" id="ARBA00022692"/>
    </source>
</evidence>
<dbReference type="RefSeq" id="WP_111544016.1">
    <property type="nucleotide sequence ID" value="NZ_JBHLYT010000033.1"/>
</dbReference>
<evidence type="ECO:0000256" key="2">
    <source>
        <dbReference type="ARBA" id="ARBA00009306"/>
    </source>
</evidence>
<keyword evidence="4" id="KW-1003">Cell membrane</keyword>
<comment type="similarity">
    <text evidence="2 9">Belongs to the binding-protein-dependent transport system permease family.</text>
</comment>
<dbReference type="AlphaFoldDB" id="A0A2W7CXS7"/>
<evidence type="ECO:0000256" key="6">
    <source>
        <dbReference type="ARBA" id="ARBA00022989"/>
    </source>
</evidence>
<dbReference type="InterPro" id="IPR000515">
    <property type="entry name" value="MetI-like"/>
</dbReference>
<feature type="transmembrane region" description="Helical" evidence="9">
    <location>
        <begin position="202"/>
        <end position="226"/>
    </location>
</feature>
<accession>A0A2W7CXS7</accession>
<feature type="transmembrane region" description="Helical" evidence="9">
    <location>
        <begin position="133"/>
        <end position="152"/>
    </location>
</feature>
<evidence type="ECO:0000256" key="1">
    <source>
        <dbReference type="ARBA" id="ARBA00004651"/>
    </source>
</evidence>
<comment type="function">
    <text evidence="8">Probably part of an ABC transporter complex. Probably responsible for the translocation of the substrate across the membrane.</text>
</comment>
<reference evidence="13" key="1">
    <citation type="submission" date="2017-03" db="EMBL/GenBank/DDBJ databases">
        <authorList>
            <person name="Safronova V.I."/>
            <person name="Sazanova A.L."/>
            <person name="Chirak E.R."/>
        </authorList>
    </citation>
    <scope>NUCLEOTIDE SEQUENCE [LARGE SCALE GENOMIC DNA]</scope>
    <source>
        <strain evidence="13">Ach-343</strain>
    </source>
</reference>
<feature type="transmembrane region" description="Helical" evidence="9">
    <location>
        <begin position="34"/>
        <end position="54"/>
    </location>
</feature>
<dbReference type="PROSITE" id="PS50928">
    <property type="entry name" value="ABC_TM1"/>
    <property type="match status" value="1"/>
</dbReference>
<evidence type="ECO:0000313" key="12">
    <source>
        <dbReference type="EMBL" id="PZV38599.1"/>
    </source>
</evidence>
<keyword evidence="7 9" id="KW-0472">Membrane</keyword>
<dbReference type="PANTHER" id="PTHR30151">
    <property type="entry name" value="ALKANE SULFONATE ABC TRANSPORTER-RELATED, MEMBRANE SUBUNIT"/>
    <property type="match status" value="1"/>
</dbReference>
<evidence type="ECO:0000256" key="10">
    <source>
        <dbReference type="SAM" id="MobiDB-lite"/>
    </source>
</evidence>
<evidence type="ECO:0000313" key="13">
    <source>
        <dbReference type="Proteomes" id="UP000248616"/>
    </source>
</evidence>
<dbReference type="Pfam" id="PF00528">
    <property type="entry name" value="BPD_transp_1"/>
    <property type="match status" value="1"/>
</dbReference>
<protein>
    <submittedName>
        <fullName evidence="12">Taurine ABC transporter permease</fullName>
    </submittedName>
</protein>
<comment type="subcellular location">
    <subcellularLocation>
        <location evidence="1 9">Cell membrane</location>
        <topology evidence="1 9">Multi-pass membrane protein</topology>
    </subcellularLocation>
</comment>
<feature type="domain" description="ABC transmembrane type-1" evidence="11">
    <location>
        <begin position="92"/>
        <end position="272"/>
    </location>
</feature>
<evidence type="ECO:0000256" key="8">
    <source>
        <dbReference type="ARBA" id="ARBA00056719"/>
    </source>
</evidence>
<evidence type="ECO:0000256" key="7">
    <source>
        <dbReference type="ARBA" id="ARBA00023136"/>
    </source>
</evidence>
<feature type="transmembrane region" description="Helical" evidence="9">
    <location>
        <begin position="158"/>
        <end position="181"/>
    </location>
</feature>
<keyword evidence="13" id="KW-1185">Reference proteome</keyword>
<feature type="transmembrane region" description="Helical" evidence="9">
    <location>
        <begin position="99"/>
        <end position="121"/>
    </location>
</feature>
<dbReference type="InterPro" id="IPR035906">
    <property type="entry name" value="MetI-like_sf"/>
</dbReference>
<keyword evidence="6 9" id="KW-1133">Transmembrane helix</keyword>
<dbReference type="PANTHER" id="PTHR30151:SF25">
    <property type="entry name" value="TAURINE TRANSPORT SYSTEM PERMEASE PROTEIN TAUC"/>
    <property type="match status" value="1"/>
</dbReference>
<feature type="region of interest" description="Disordered" evidence="10">
    <location>
        <begin position="1"/>
        <end position="31"/>
    </location>
</feature>
<organism evidence="12 13">
    <name type="scientific">Mesorhizobium kowhaii</name>
    <dbReference type="NCBI Taxonomy" id="1300272"/>
    <lineage>
        <taxon>Bacteria</taxon>
        <taxon>Pseudomonadati</taxon>
        <taxon>Pseudomonadota</taxon>
        <taxon>Alphaproteobacteria</taxon>
        <taxon>Hyphomicrobiales</taxon>
        <taxon>Phyllobacteriaceae</taxon>
        <taxon>Mesorhizobium</taxon>
    </lineage>
</organism>
<dbReference type="NCBIfam" id="NF007545">
    <property type="entry name" value="PRK10160.1"/>
    <property type="match status" value="1"/>
</dbReference>
<name>A0A2W7CXS7_9HYPH</name>
<dbReference type="Gene3D" id="1.10.3720.10">
    <property type="entry name" value="MetI-like"/>
    <property type="match status" value="1"/>
</dbReference>
<dbReference type="FunFam" id="1.10.3720.10:FF:000003">
    <property type="entry name" value="Aliphatic sulfonate ABC transporter permease"/>
    <property type="match status" value="1"/>
</dbReference>
<dbReference type="GO" id="GO:0010438">
    <property type="term" value="P:cellular response to sulfur starvation"/>
    <property type="evidence" value="ECO:0007669"/>
    <property type="project" value="TreeGrafter"/>
</dbReference>
<sequence>MTISSYTERPGHKVDEADGLSVPWSRPSPKRKGVSARMVSAVTILVVLAVWALSARLQLVSPVFLPSPAAVWNKFIVVARDGFVDATLLQHAVASLARVFAALIAAILIGVPVGLAIGISTVGRGIFDPLLEFLRPIPPLAYLPLVIIWFGIGEPSKILVIAIAMLAPVALSTASGVRGVSQERINAARSLGATRAQVVRHVILPSALPSILTGLRIALGAGWSTLVAAELVAATRGLGFMIQSAAQFLVTDVVVMGILVIAAIAFVLEFTIRRIERVLVPWAGKE</sequence>